<organism evidence="1 2">
    <name type="scientific">Racocetra fulgida</name>
    <dbReference type="NCBI Taxonomy" id="60492"/>
    <lineage>
        <taxon>Eukaryota</taxon>
        <taxon>Fungi</taxon>
        <taxon>Fungi incertae sedis</taxon>
        <taxon>Mucoromycota</taxon>
        <taxon>Glomeromycotina</taxon>
        <taxon>Glomeromycetes</taxon>
        <taxon>Diversisporales</taxon>
        <taxon>Gigasporaceae</taxon>
        <taxon>Racocetra</taxon>
    </lineage>
</organism>
<name>A0A9N9NXR2_9GLOM</name>
<gene>
    <name evidence="1" type="ORF">RFULGI_LOCUS16020</name>
</gene>
<dbReference type="Proteomes" id="UP000789396">
    <property type="component" value="Unassembled WGS sequence"/>
</dbReference>
<comment type="caution">
    <text evidence="1">The sequence shown here is derived from an EMBL/GenBank/DDBJ whole genome shotgun (WGS) entry which is preliminary data.</text>
</comment>
<keyword evidence="2" id="KW-1185">Reference proteome</keyword>
<reference evidence="1" key="1">
    <citation type="submission" date="2021-06" db="EMBL/GenBank/DDBJ databases">
        <authorList>
            <person name="Kallberg Y."/>
            <person name="Tangrot J."/>
            <person name="Rosling A."/>
        </authorList>
    </citation>
    <scope>NUCLEOTIDE SEQUENCE</scope>
    <source>
        <strain evidence="1">IN212</strain>
    </source>
</reference>
<sequence length="78" mass="8735">KLAVGDPSRAKQPDMIGKIAVNGIYKKHKIKKVTGEGKNNTEKKNLIDLIRLGSFMKDSLDLSLQKTVVNRVFAWQVI</sequence>
<evidence type="ECO:0000313" key="1">
    <source>
        <dbReference type="EMBL" id="CAG8783256.1"/>
    </source>
</evidence>
<feature type="non-terminal residue" evidence="1">
    <location>
        <position position="78"/>
    </location>
</feature>
<dbReference type="OrthoDB" id="2448606at2759"/>
<dbReference type="EMBL" id="CAJVPZ010054518">
    <property type="protein sequence ID" value="CAG8783256.1"/>
    <property type="molecule type" value="Genomic_DNA"/>
</dbReference>
<proteinExistence type="predicted"/>
<dbReference type="AlphaFoldDB" id="A0A9N9NXR2"/>
<evidence type="ECO:0000313" key="2">
    <source>
        <dbReference type="Proteomes" id="UP000789396"/>
    </source>
</evidence>
<protein>
    <submittedName>
        <fullName evidence="1">12344_t:CDS:1</fullName>
    </submittedName>
</protein>
<feature type="non-terminal residue" evidence="1">
    <location>
        <position position="1"/>
    </location>
</feature>
<accession>A0A9N9NXR2</accession>